<dbReference type="GO" id="GO:0004368">
    <property type="term" value="F:glycerol-3-phosphate dehydrogenase (quinone) activity"/>
    <property type="evidence" value="ECO:0007669"/>
    <property type="project" value="UniProtKB-EC"/>
</dbReference>
<evidence type="ECO:0000256" key="3">
    <source>
        <dbReference type="ARBA" id="ARBA00022737"/>
    </source>
</evidence>
<keyword evidence="5" id="KW-0411">Iron-sulfur</keyword>
<evidence type="ECO:0000256" key="2">
    <source>
        <dbReference type="ARBA" id="ARBA00022723"/>
    </source>
</evidence>
<keyword evidence="4" id="KW-0408">Iron</keyword>
<feature type="domain" description="Cysteine-rich" evidence="6">
    <location>
        <begin position="8"/>
        <end position="91"/>
    </location>
</feature>
<evidence type="ECO:0000259" key="6">
    <source>
        <dbReference type="Pfam" id="PF02754"/>
    </source>
</evidence>
<keyword evidence="3" id="KW-0677">Repeat</keyword>
<keyword evidence="8" id="KW-1185">Reference proteome</keyword>
<dbReference type="EMBL" id="BBMR01000012">
    <property type="protein sequence ID" value="GAL22205.1"/>
    <property type="molecule type" value="Genomic_DNA"/>
</dbReference>
<keyword evidence="2" id="KW-0479">Metal-binding</keyword>
<evidence type="ECO:0000256" key="5">
    <source>
        <dbReference type="ARBA" id="ARBA00023014"/>
    </source>
</evidence>
<reference evidence="7 8" key="2">
    <citation type="submission" date="2014-09" db="EMBL/GenBank/DDBJ databases">
        <authorList>
            <consortium name="NBRP consortium"/>
            <person name="Sawabe T."/>
            <person name="Meirelles P."/>
            <person name="Nakanishi M."/>
            <person name="Sayaka M."/>
            <person name="Hattori M."/>
            <person name="Ohkuma M."/>
        </authorList>
    </citation>
    <scope>NUCLEOTIDE SEQUENCE [LARGE SCALE GENOMIC DNA]</scope>
    <source>
        <strain evidence="8">JCM19235</strain>
    </source>
</reference>
<sequence length="113" mass="12802">MKPVNKTIVYHTPCHLERSGDHIFTIELLKMIPGLTVKVLDSECCGLAGTYGYKRENYDVSMEIGKGLFEQINQSDADYAISDCETCRWQIEENTRLSCVHPLSVLVEALDFD</sequence>
<keyword evidence="7" id="KW-0560">Oxidoreductase</keyword>
<evidence type="ECO:0000256" key="1">
    <source>
        <dbReference type="ARBA" id="ARBA00022485"/>
    </source>
</evidence>
<accession>A0A090S389</accession>
<dbReference type="Pfam" id="PF02754">
    <property type="entry name" value="CCG"/>
    <property type="match status" value="1"/>
</dbReference>
<reference evidence="7 8" key="1">
    <citation type="submission" date="2014-09" db="EMBL/GenBank/DDBJ databases">
        <title>Vibrio maritimus JCM 19235. (C45) whole genome shotgun sequence.</title>
        <authorList>
            <person name="Sawabe T."/>
            <person name="Meirelles P."/>
            <person name="Nakanishi M."/>
            <person name="Sayaka M."/>
            <person name="Hattori M."/>
            <person name="Ohkuma M."/>
        </authorList>
    </citation>
    <scope>NUCLEOTIDE SEQUENCE [LARGE SCALE GENOMIC DNA]</scope>
    <source>
        <strain evidence="8">JCM19235</strain>
    </source>
</reference>
<dbReference type="STRING" id="990268.JCM19235_2900"/>
<proteinExistence type="predicted"/>
<dbReference type="Proteomes" id="UP000029228">
    <property type="component" value="Unassembled WGS sequence"/>
</dbReference>
<dbReference type="GO" id="GO:0051539">
    <property type="term" value="F:4 iron, 4 sulfur cluster binding"/>
    <property type="evidence" value="ECO:0007669"/>
    <property type="project" value="UniProtKB-KW"/>
</dbReference>
<evidence type="ECO:0000256" key="4">
    <source>
        <dbReference type="ARBA" id="ARBA00023004"/>
    </source>
</evidence>
<dbReference type="AlphaFoldDB" id="A0A090S389"/>
<keyword evidence="1" id="KW-0004">4Fe-4S</keyword>
<evidence type="ECO:0000313" key="8">
    <source>
        <dbReference type="Proteomes" id="UP000029228"/>
    </source>
</evidence>
<name>A0A090S389_9VIBR</name>
<comment type="caution">
    <text evidence="7">The sequence shown here is derived from an EMBL/GenBank/DDBJ whole genome shotgun (WGS) entry which is preliminary data.</text>
</comment>
<organism evidence="7 8">
    <name type="scientific">Vibrio maritimus</name>
    <dbReference type="NCBI Taxonomy" id="990268"/>
    <lineage>
        <taxon>Bacteria</taxon>
        <taxon>Pseudomonadati</taxon>
        <taxon>Pseudomonadota</taxon>
        <taxon>Gammaproteobacteria</taxon>
        <taxon>Vibrionales</taxon>
        <taxon>Vibrionaceae</taxon>
        <taxon>Vibrio</taxon>
    </lineage>
</organism>
<dbReference type="EC" id="1.1.5.3" evidence="7"/>
<evidence type="ECO:0000313" key="7">
    <source>
        <dbReference type="EMBL" id="GAL22205.1"/>
    </source>
</evidence>
<dbReference type="GO" id="GO:0046872">
    <property type="term" value="F:metal ion binding"/>
    <property type="evidence" value="ECO:0007669"/>
    <property type="project" value="UniProtKB-KW"/>
</dbReference>
<dbReference type="InterPro" id="IPR004017">
    <property type="entry name" value="Cys_rich_dom"/>
</dbReference>
<dbReference type="PANTHER" id="PTHR32479">
    <property type="entry name" value="GLYCOLATE OXIDASE IRON-SULFUR SUBUNIT"/>
    <property type="match status" value="1"/>
</dbReference>
<dbReference type="PANTHER" id="PTHR32479:SF19">
    <property type="entry name" value="ANAEROBIC GLYCEROL-3-PHOSPHATE DEHYDROGENASE SUBUNIT C"/>
    <property type="match status" value="1"/>
</dbReference>
<gene>
    <name evidence="7" type="ORF">JCM19235_2900</name>
</gene>
<protein>
    <submittedName>
        <fullName evidence="7">Anaerobic glycerol-3-phosphate dehydrogenase subunit C</fullName>
        <ecNumber evidence="7">1.1.5.3</ecNumber>
    </submittedName>
</protein>